<keyword evidence="4" id="KW-1185">Reference proteome</keyword>
<dbReference type="Gene3D" id="3.40.630.30">
    <property type="match status" value="1"/>
</dbReference>
<dbReference type="InterPro" id="IPR000182">
    <property type="entry name" value="GNAT_dom"/>
</dbReference>
<organism evidence="3 4">
    <name type="scientific">Goodfellowiella coeruleoviolacea</name>
    <dbReference type="NCBI Taxonomy" id="334858"/>
    <lineage>
        <taxon>Bacteria</taxon>
        <taxon>Bacillati</taxon>
        <taxon>Actinomycetota</taxon>
        <taxon>Actinomycetes</taxon>
        <taxon>Pseudonocardiales</taxon>
        <taxon>Pseudonocardiaceae</taxon>
        <taxon>Goodfellowiella</taxon>
    </lineage>
</organism>
<sequence length="190" mass="20405">MATVLPDQLRTGRLLLARVRQEDLAEVVRVQCDPEANRHNPAGPPTPAQAGAQLAEWLDHWARHGFGYWLVTAVEPGTVVGLGGLRRHELDGTPVLNLYYRFSPAAWGKGYAPEMAAAALDWADRALPQLPVVIITQPTNSAAVRVAHKLGFRPTGETTGDPDLGHGPELVFRRPGGSPAPGGQESTMVT</sequence>
<feature type="domain" description="N-acetyltransferase" evidence="2">
    <location>
        <begin position="14"/>
        <end position="177"/>
    </location>
</feature>
<feature type="region of interest" description="Disordered" evidence="1">
    <location>
        <begin position="153"/>
        <end position="190"/>
    </location>
</feature>
<dbReference type="Proteomes" id="UP001206128">
    <property type="component" value="Unassembled WGS sequence"/>
</dbReference>
<dbReference type="PANTHER" id="PTHR43792">
    <property type="entry name" value="GNAT FAMILY, PUTATIVE (AFU_ORTHOLOGUE AFUA_3G00765)-RELATED-RELATED"/>
    <property type="match status" value="1"/>
</dbReference>
<dbReference type="PROSITE" id="PS51186">
    <property type="entry name" value="GNAT"/>
    <property type="match status" value="1"/>
</dbReference>
<dbReference type="GO" id="GO:0016747">
    <property type="term" value="F:acyltransferase activity, transferring groups other than amino-acyl groups"/>
    <property type="evidence" value="ECO:0007669"/>
    <property type="project" value="InterPro"/>
</dbReference>
<dbReference type="Pfam" id="PF13302">
    <property type="entry name" value="Acetyltransf_3"/>
    <property type="match status" value="1"/>
</dbReference>
<dbReference type="AlphaFoldDB" id="A0AAE3GGL1"/>
<dbReference type="EMBL" id="JAMTCK010000008">
    <property type="protein sequence ID" value="MCP2166974.1"/>
    <property type="molecule type" value="Genomic_DNA"/>
</dbReference>
<dbReference type="RefSeq" id="WP_253773366.1">
    <property type="nucleotide sequence ID" value="NZ_JAMTCK010000008.1"/>
</dbReference>
<name>A0AAE3GGL1_9PSEU</name>
<evidence type="ECO:0000313" key="3">
    <source>
        <dbReference type="EMBL" id="MCP2166974.1"/>
    </source>
</evidence>
<proteinExistence type="predicted"/>
<evidence type="ECO:0000256" key="1">
    <source>
        <dbReference type="SAM" id="MobiDB-lite"/>
    </source>
</evidence>
<evidence type="ECO:0000313" key="4">
    <source>
        <dbReference type="Proteomes" id="UP001206128"/>
    </source>
</evidence>
<dbReference type="PANTHER" id="PTHR43792:SF1">
    <property type="entry name" value="N-ACETYLTRANSFERASE DOMAIN-CONTAINING PROTEIN"/>
    <property type="match status" value="1"/>
</dbReference>
<comment type="caution">
    <text evidence="3">The sequence shown here is derived from an EMBL/GenBank/DDBJ whole genome shotgun (WGS) entry which is preliminary data.</text>
</comment>
<protein>
    <submittedName>
        <fullName evidence="3">Protein N-acetyltransferase, RimJ/RimL family</fullName>
    </submittedName>
</protein>
<accession>A0AAE3GGL1</accession>
<dbReference type="SUPFAM" id="SSF55729">
    <property type="entry name" value="Acyl-CoA N-acyltransferases (Nat)"/>
    <property type="match status" value="1"/>
</dbReference>
<dbReference type="InterPro" id="IPR016181">
    <property type="entry name" value="Acyl_CoA_acyltransferase"/>
</dbReference>
<evidence type="ECO:0000259" key="2">
    <source>
        <dbReference type="PROSITE" id="PS51186"/>
    </source>
</evidence>
<gene>
    <name evidence="3" type="ORF">LX83_003846</name>
</gene>
<dbReference type="InterPro" id="IPR051531">
    <property type="entry name" value="N-acetyltransferase"/>
</dbReference>
<reference evidence="3" key="1">
    <citation type="submission" date="2022-06" db="EMBL/GenBank/DDBJ databases">
        <title>Genomic Encyclopedia of Archaeal and Bacterial Type Strains, Phase II (KMG-II): from individual species to whole genera.</title>
        <authorList>
            <person name="Goeker M."/>
        </authorList>
    </citation>
    <scope>NUCLEOTIDE SEQUENCE</scope>
    <source>
        <strain evidence="3">DSM 43935</strain>
    </source>
</reference>